<sequence>MKVQESITQARDPIVSFSNGDYEGMFPHEDDSMIISIVVAEYKIERVPVGQGSFANWMEGSEPSRWTSRLLDGAMRKV</sequence>
<dbReference type="EMBL" id="QJKJ01005696">
    <property type="protein sequence ID" value="RDX89352.1"/>
    <property type="molecule type" value="Genomic_DNA"/>
</dbReference>
<feature type="non-terminal residue" evidence="1">
    <location>
        <position position="1"/>
    </location>
</feature>
<reference evidence="1" key="1">
    <citation type="submission" date="2018-05" db="EMBL/GenBank/DDBJ databases">
        <title>Draft genome of Mucuna pruriens seed.</title>
        <authorList>
            <person name="Nnadi N.E."/>
            <person name="Vos R."/>
            <person name="Hasami M.H."/>
            <person name="Devisetty U.K."/>
            <person name="Aguiy J.C."/>
        </authorList>
    </citation>
    <scope>NUCLEOTIDE SEQUENCE [LARGE SCALE GENOMIC DNA]</scope>
    <source>
        <strain evidence="1">JCA_2017</strain>
    </source>
</reference>
<comment type="caution">
    <text evidence="1">The sequence shown here is derived from an EMBL/GenBank/DDBJ whole genome shotgun (WGS) entry which is preliminary data.</text>
</comment>
<dbReference type="OrthoDB" id="1752268at2759"/>
<evidence type="ECO:0000313" key="2">
    <source>
        <dbReference type="Proteomes" id="UP000257109"/>
    </source>
</evidence>
<accession>A0A371GFK8</accession>
<protein>
    <submittedName>
        <fullName evidence="1">Uncharacterized protein</fullName>
    </submittedName>
</protein>
<evidence type="ECO:0000313" key="1">
    <source>
        <dbReference type="EMBL" id="RDX89352.1"/>
    </source>
</evidence>
<proteinExistence type="predicted"/>
<dbReference type="AlphaFoldDB" id="A0A371GFK8"/>
<gene>
    <name evidence="1" type="ORF">CR513_28927</name>
</gene>
<name>A0A371GFK8_MUCPR</name>
<dbReference type="Proteomes" id="UP000257109">
    <property type="component" value="Unassembled WGS sequence"/>
</dbReference>
<keyword evidence="2" id="KW-1185">Reference proteome</keyword>
<organism evidence="1 2">
    <name type="scientific">Mucuna pruriens</name>
    <name type="common">Velvet bean</name>
    <name type="synonym">Dolichos pruriens</name>
    <dbReference type="NCBI Taxonomy" id="157652"/>
    <lineage>
        <taxon>Eukaryota</taxon>
        <taxon>Viridiplantae</taxon>
        <taxon>Streptophyta</taxon>
        <taxon>Embryophyta</taxon>
        <taxon>Tracheophyta</taxon>
        <taxon>Spermatophyta</taxon>
        <taxon>Magnoliopsida</taxon>
        <taxon>eudicotyledons</taxon>
        <taxon>Gunneridae</taxon>
        <taxon>Pentapetalae</taxon>
        <taxon>rosids</taxon>
        <taxon>fabids</taxon>
        <taxon>Fabales</taxon>
        <taxon>Fabaceae</taxon>
        <taxon>Papilionoideae</taxon>
        <taxon>50 kb inversion clade</taxon>
        <taxon>NPAAA clade</taxon>
        <taxon>indigoferoid/millettioid clade</taxon>
        <taxon>Phaseoleae</taxon>
        <taxon>Mucuna</taxon>
    </lineage>
</organism>